<organism evidence="9 10">
    <name type="scientific">Frederiksenia canicola</name>
    <dbReference type="NCBI Taxonomy" id="123824"/>
    <lineage>
        <taxon>Bacteria</taxon>
        <taxon>Pseudomonadati</taxon>
        <taxon>Pseudomonadota</taxon>
        <taxon>Gammaproteobacteria</taxon>
        <taxon>Pasteurellales</taxon>
        <taxon>Pasteurellaceae</taxon>
        <taxon>Frederiksenia</taxon>
    </lineage>
</organism>
<feature type="binding site" evidence="7">
    <location>
        <position position="235"/>
    </location>
    <ligand>
        <name>beta-D-galactose</name>
        <dbReference type="ChEBI" id="CHEBI:27667"/>
    </ligand>
</feature>
<feature type="binding site" evidence="8">
    <location>
        <begin position="166"/>
        <end position="168"/>
    </location>
    <ligand>
        <name>beta-D-galactose</name>
        <dbReference type="ChEBI" id="CHEBI:27667"/>
    </ligand>
</feature>
<evidence type="ECO:0000256" key="6">
    <source>
        <dbReference type="PIRSR" id="PIRSR005096-1"/>
    </source>
</evidence>
<evidence type="ECO:0000256" key="7">
    <source>
        <dbReference type="PIRSR" id="PIRSR005096-2"/>
    </source>
</evidence>
<keyword evidence="4 5" id="KW-0119">Carbohydrate metabolism</keyword>
<comment type="pathway">
    <text evidence="1 5">Carbohydrate metabolism; hexose metabolism.</text>
</comment>
<comment type="catalytic activity">
    <reaction evidence="5">
        <text>alpha-D-glucose = beta-D-glucose</text>
        <dbReference type="Rhea" id="RHEA:10264"/>
        <dbReference type="ChEBI" id="CHEBI:15903"/>
        <dbReference type="ChEBI" id="CHEBI:17925"/>
        <dbReference type="EC" id="5.1.3.3"/>
    </reaction>
</comment>
<dbReference type="Proteomes" id="UP000502287">
    <property type="component" value="Chromosome"/>
</dbReference>
<reference evidence="9 10" key="1">
    <citation type="submission" date="2016-03" db="EMBL/GenBank/DDBJ databases">
        <authorList>
            <person name="Hansen M.J."/>
            <person name="Bojesen A.M."/>
            <person name="Planet P."/>
        </authorList>
    </citation>
    <scope>NUCLEOTIDE SEQUENCE [LARGE SCALE GENOMIC DNA]</scope>
    <source>
        <strain evidence="9 10">HPA 21</strain>
    </source>
</reference>
<dbReference type="Pfam" id="PF01263">
    <property type="entry name" value="Aldose_epim"/>
    <property type="match status" value="1"/>
</dbReference>
<evidence type="ECO:0000313" key="10">
    <source>
        <dbReference type="Proteomes" id="UP000502287"/>
    </source>
</evidence>
<evidence type="ECO:0000256" key="2">
    <source>
        <dbReference type="ARBA" id="ARBA00006206"/>
    </source>
</evidence>
<gene>
    <name evidence="9" type="ORF">A4G17_06210</name>
</gene>
<dbReference type="EMBL" id="CP015029">
    <property type="protein sequence ID" value="QIM65056.1"/>
    <property type="molecule type" value="Genomic_DNA"/>
</dbReference>
<keyword evidence="3 5" id="KW-0413">Isomerase</keyword>
<dbReference type="InterPro" id="IPR011013">
    <property type="entry name" value="Gal_mutarotase_sf_dom"/>
</dbReference>
<feature type="active site" description="Proton donor" evidence="6">
    <location>
        <position position="166"/>
    </location>
</feature>
<comment type="similarity">
    <text evidence="2 5">Belongs to the aldose epimerase family.</text>
</comment>
<evidence type="ECO:0000256" key="5">
    <source>
        <dbReference type="PIRNR" id="PIRNR005096"/>
    </source>
</evidence>
<dbReference type="KEGG" id="fcl:A4G17_06210"/>
<dbReference type="InterPro" id="IPR047215">
    <property type="entry name" value="Galactose_mutarotase-like"/>
</dbReference>
<evidence type="ECO:0000313" key="9">
    <source>
        <dbReference type="EMBL" id="QIM65056.1"/>
    </source>
</evidence>
<evidence type="ECO:0000256" key="4">
    <source>
        <dbReference type="ARBA" id="ARBA00023277"/>
    </source>
</evidence>
<dbReference type="Gene3D" id="2.70.98.10">
    <property type="match status" value="1"/>
</dbReference>
<dbReference type="PANTHER" id="PTHR10091">
    <property type="entry name" value="ALDOSE-1-EPIMERASE"/>
    <property type="match status" value="1"/>
</dbReference>
<feature type="binding site" evidence="8">
    <location>
        <begin position="70"/>
        <end position="71"/>
    </location>
    <ligand>
        <name>beta-D-galactose</name>
        <dbReference type="ChEBI" id="CHEBI:27667"/>
    </ligand>
</feature>
<dbReference type="InterPro" id="IPR015443">
    <property type="entry name" value="Aldose_1-epimerase"/>
</dbReference>
<feature type="active site" description="Proton acceptor" evidence="6">
    <location>
        <position position="300"/>
    </location>
</feature>
<dbReference type="SUPFAM" id="SSF74650">
    <property type="entry name" value="Galactose mutarotase-like"/>
    <property type="match status" value="1"/>
</dbReference>
<dbReference type="GO" id="GO:0030246">
    <property type="term" value="F:carbohydrate binding"/>
    <property type="evidence" value="ECO:0007669"/>
    <property type="project" value="InterPro"/>
</dbReference>
<dbReference type="PIRSF" id="PIRSF005096">
    <property type="entry name" value="GALM"/>
    <property type="match status" value="1"/>
</dbReference>
<dbReference type="PANTHER" id="PTHR10091:SF0">
    <property type="entry name" value="GALACTOSE MUTAROTASE"/>
    <property type="match status" value="1"/>
</dbReference>
<accession>A0AAE7C275</accession>
<proteinExistence type="inferred from homology"/>
<dbReference type="GO" id="GO:0033499">
    <property type="term" value="P:galactose catabolic process via UDP-galactose, Leloir pathway"/>
    <property type="evidence" value="ECO:0007669"/>
    <property type="project" value="TreeGrafter"/>
</dbReference>
<dbReference type="AlphaFoldDB" id="A0AAE7C275"/>
<protein>
    <recommendedName>
        <fullName evidence="5">Aldose 1-epimerase</fullName>
        <ecNumber evidence="5">5.1.3.3</ecNumber>
    </recommendedName>
</protein>
<dbReference type="EC" id="5.1.3.3" evidence="5"/>
<evidence type="ECO:0000256" key="1">
    <source>
        <dbReference type="ARBA" id="ARBA00005028"/>
    </source>
</evidence>
<dbReference type="InterPro" id="IPR008183">
    <property type="entry name" value="Aldose_1/G6P_1-epimerase"/>
</dbReference>
<evidence type="ECO:0000256" key="8">
    <source>
        <dbReference type="PIRSR" id="PIRSR005096-3"/>
    </source>
</evidence>
<dbReference type="CDD" id="cd09019">
    <property type="entry name" value="galactose_mutarotase_like"/>
    <property type="match status" value="1"/>
</dbReference>
<dbReference type="InterPro" id="IPR014718">
    <property type="entry name" value="GH-type_carb-bd"/>
</dbReference>
<evidence type="ECO:0000256" key="3">
    <source>
        <dbReference type="ARBA" id="ARBA00023235"/>
    </source>
</evidence>
<dbReference type="GO" id="GO:0004034">
    <property type="term" value="F:aldose 1-epimerase activity"/>
    <property type="evidence" value="ECO:0007669"/>
    <property type="project" value="UniProtKB-EC"/>
</dbReference>
<sequence>MNFIRRIIIVNVYTLENNRLKISLSDFGASWLSCVVKLPNEQREVLVSTTAENWDKQSAYFGATVGRYANRIANGRYTLNGKEFVLARNNGNNHLHGGEVGADKCLWTVEFSDSQAVRFAKTFANGEEGFGGEVKATVEYRLNGNQLDIEFNAVSDQDTPLCLTNHAYFNLSGEPTIHQHQLQLNANHYLPVAADGIPNGDLKAVENSSFDFRQSKSIGRDLLTERDQQAVKGYDHAFLLAKNPQDLTACSPDAILSVADLRLELRTSKPVLQVYTGNWLNGQPNLNGGTYPDYAGIALEPEFFPDTPNHPEWWHLGGISKANEPYRHWISYRFIEMG</sequence>
<dbReference type="GO" id="GO:0006006">
    <property type="term" value="P:glucose metabolic process"/>
    <property type="evidence" value="ECO:0007669"/>
    <property type="project" value="TreeGrafter"/>
</dbReference>
<name>A0AAE7C275_9PAST</name>
<dbReference type="NCBIfam" id="NF008277">
    <property type="entry name" value="PRK11055.1"/>
    <property type="match status" value="1"/>
</dbReference>
<dbReference type="GO" id="GO:0005737">
    <property type="term" value="C:cytoplasm"/>
    <property type="evidence" value="ECO:0007669"/>
    <property type="project" value="TreeGrafter"/>
</dbReference>